<feature type="transmembrane region" description="Helical" evidence="14">
    <location>
        <begin position="411"/>
        <end position="431"/>
    </location>
</feature>
<dbReference type="InterPro" id="IPR000537">
    <property type="entry name" value="UbiA_prenyltransferase"/>
</dbReference>
<evidence type="ECO:0000256" key="8">
    <source>
        <dbReference type="ARBA" id="ARBA00023128"/>
    </source>
</evidence>
<dbReference type="InterPro" id="IPR016315">
    <property type="entry name" value="Protohaem_IX_farnesylTrfase_mt"/>
</dbReference>
<feature type="region of interest" description="Disordered" evidence="13">
    <location>
        <begin position="100"/>
        <end position="171"/>
    </location>
</feature>
<keyword evidence="7 14" id="KW-1133">Transmembrane helix</keyword>
<dbReference type="HAMAP" id="MF_00154">
    <property type="entry name" value="CyoE_CtaB"/>
    <property type="match status" value="1"/>
</dbReference>
<evidence type="ECO:0000256" key="13">
    <source>
        <dbReference type="SAM" id="MobiDB-lite"/>
    </source>
</evidence>
<feature type="compositionally biased region" description="Polar residues" evidence="13">
    <location>
        <begin position="135"/>
        <end position="156"/>
    </location>
</feature>
<comment type="function">
    <text evidence="1 12">Converts protoheme IX and farnesyl diphosphate to heme O.</text>
</comment>
<evidence type="ECO:0000256" key="4">
    <source>
        <dbReference type="ARBA" id="ARBA00022679"/>
    </source>
</evidence>
<comment type="similarity">
    <text evidence="12">Belongs to the ubiA prenyltransferase family.</text>
</comment>
<comment type="caution">
    <text evidence="15">The sequence shown here is derived from an EMBL/GenBank/DDBJ whole genome shotgun (WGS) entry which is preliminary data.</text>
</comment>
<dbReference type="EC" id="2.5.1.-" evidence="12"/>
<dbReference type="CDD" id="cd13957">
    <property type="entry name" value="PT_UbiA_Cox10"/>
    <property type="match status" value="1"/>
</dbReference>
<evidence type="ECO:0000256" key="14">
    <source>
        <dbReference type="SAM" id="Phobius"/>
    </source>
</evidence>
<evidence type="ECO:0000256" key="10">
    <source>
        <dbReference type="ARBA" id="ARBA00023136"/>
    </source>
</evidence>
<organism evidence="15 16">
    <name type="scientific">Glutinoglossum americanum</name>
    <dbReference type="NCBI Taxonomy" id="1670608"/>
    <lineage>
        <taxon>Eukaryota</taxon>
        <taxon>Fungi</taxon>
        <taxon>Dikarya</taxon>
        <taxon>Ascomycota</taxon>
        <taxon>Pezizomycotina</taxon>
        <taxon>Geoglossomycetes</taxon>
        <taxon>Geoglossales</taxon>
        <taxon>Geoglossaceae</taxon>
        <taxon>Glutinoglossum</taxon>
    </lineage>
</organism>
<feature type="transmembrane region" description="Helical" evidence="14">
    <location>
        <begin position="366"/>
        <end position="390"/>
    </location>
</feature>
<proteinExistence type="inferred from homology"/>
<evidence type="ECO:0000256" key="12">
    <source>
        <dbReference type="PIRNR" id="PIRNR001773"/>
    </source>
</evidence>
<dbReference type="InterPro" id="IPR044878">
    <property type="entry name" value="UbiA_sf"/>
</dbReference>
<dbReference type="PANTHER" id="PTHR43448:SF2">
    <property type="entry name" value="PROTOHEME IX FARNESYLTRANSFERASE, MITOCHONDRIAL"/>
    <property type="match status" value="1"/>
</dbReference>
<dbReference type="OrthoDB" id="5211at2759"/>
<dbReference type="GO" id="GO:0031966">
    <property type="term" value="C:mitochondrial membrane"/>
    <property type="evidence" value="ECO:0007669"/>
    <property type="project" value="UniProtKB-SubCell"/>
</dbReference>
<keyword evidence="5 14" id="KW-0812">Transmembrane</keyword>
<evidence type="ECO:0000256" key="1">
    <source>
        <dbReference type="ARBA" id="ARBA00004013"/>
    </source>
</evidence>
<feature type="transmembrane region" description="Helical" evidence="14">
    <location>
        <begin position="229"/>
        <end position="252"/>
    </location>
</feature>
<reference evidence="15" key="1">
    <citation type="submission" date="2021-03" db="EMBL/GenBank/DDBJ databases">
        <title>Comparative genomics and phylogenomic investigation of the class Geoglossomycetes provide insights into ecological specialization and systematics.</title>
        <authorList>
            <person name="Melie T."/>
            <person name="Pirro S."/>
            <person name="Miller A.N."/>
            <person name="Quandt A."/>
        </authorList>
    </citation>
    <scope>NUCLEOTIDE SEQUENCE</scope>
    <source>
        <strain evidence="15">GBOQ0MN5Z8</strain>
    </source>
</reference>
<dbReference type="AlphaFoldDB" id="A0A9P8HWJ0"/>
<evidence type="ECO:0000256" key="3">
    <source>
        <dbReference type="ARBA" id="ARBA00016335"/>
    </source>
</evidence>
<feature type="transmembrane region" description="Helical" evidence="14">
    <location>
        <begin position="326"/>
        <end position="346"/>
    </location>
</feature>
<evidence type="ECO:0000256" key="7">
    <source>
        <dbReference type="ARBA" id="ARBA00022989"/>
    </source>
</evidence>
<dbReference type="NCBIfam" id="TIGR01473">
    <property type="entry name" value="cyoE_ctaB"/>
    <property type="match status" value="1"/>
</dbReference>
<evidence type="ECO:0000256" key="11">
    <source>
        <dbReference type="ARBA" id="ARBA00030253"/>
    </source>
</evidence>
<dbReference type="GO" id="GO:0006784">
    <property type="term" value="P:heme A biosynthetic process"/>
    <property type="evidence" value="ECO:0007669"/>
    <property type="project" value="TreeGrafter"/>
</dbReference>
<feature type="region of interest" description="Disordered" evidence="13">
    <location>
        <begin position="501"/>
        <end position="539"/>
    </location>
</feature>
<evidence type="ECO:0000313" key="15">
    <source>
        <dbReference type="EMBL" id="KAH0536951.1"/>
    </source>
</evidence>
<evidence type="ECO:0000256" key="2">
    <source>
        <dbReference type="ARBA" id="ARBA00004225"/>
    </source>
</evidence>
<comment type="subcellular location">
    <subcellularLocation>
        <location evidence="2">Mitochondrion membrane</location>
        <topology evidence="2">Multi-pass membrane protein</topology>
    </subcellularLocation>
</comment>
<protein>
    <recommendedName>
        <fullName evidence="3 12">Protoheme IX farnesyltransferase, mitochondrial</fullName>
        <ecNumber evidence="12">2.5.1.-</ecNumber>
    </recommendedName>
    <alternativeName>
        <fullName evidence="11 12">Heme O synthase</fullName>
    </alternativeName>
</protein>
<keyword evidence="6" id="KW-0809">Transit peptide</keyword>
<sequence>MVPRPPSIIPLGPPGPTPICLKCLYRLIPLRPLNVRNSYRALSTTTTGRARSAEALLRRNIFNRKEYFLANGFLEGNGSWSGSLRGRLLSTTRSSAMLTDSSLPLNKTEHGDRTAIGPDVGAVPSPEELLHRRQQSLQQEPVSSTPPAAEPSNNAPDPTIPPDASSRLTTLSSTLPSRSLLRLFTTYLSLSKPRLSFLIVLTTTTAYSLYPVPALLLPSTTASPSLSTLTLLFLTTGTALTCASANAFNMLLEPAHDAKMSRTRNRPLVRKLISPRGALAFAIVTGLTGLGALYYGVNPTVAFLGGFNIFLYAGVYTPLKRISVLNTWVGALVGGIPPLMGWTAAAGQSATGTGAWKELLLGEGSAGGWLLAALLFAWQFPHFNALSWTIREEYKNAGYRMLAWINPRMNARVAVRYSFAFFPVCVGLWWVGVTDQGFLVTSTLVNAWIVREAWRFWRKQGKGGSARGLFWASVWHLPGLLVLAMVHKKGLWERVWRSVRGEGEEGKEEEWEDGEEEVDQREETREGKMGKAAVDGTVV</sequence>
<evidence type="ECO:0000256" key="9">
    <source>
        <dbReference type="ARBA" id="ARBA00023133"/>
    </source>
</evidence>
<dbReference type="PANTHER" id="PTHR43448">
    <property type="entry name" value="PROTOHEME IX FARNESYLTRANSFERASE, MITOCHONDRIAL"/>
    <property type="match status" value="1"/>
</dbReference>
<dbReference type="GO" id="GO:0008495">
    <property type="term" value="F:protoheme IX farnesyltransferase activity"/>
    <property type="evidence" value="ECO:0007669"/>
    <property type="project" value="InterPro"/>
</dbReference>
<keyword evidence="16" id="KW-1185">Reference proteome</keyword>
<dbReference type="InterPro" id="IPR006369">
    <property type="entry name" value="Protohaem_IX_farnesylTrfase"/>
</dbReference>
<feature type="transmembrane region" description="Helical" evidence="14">
    <location>
        <begin position="195"/>
        <end position="217"/>
    </location>
</feature>
<keyword evidence="4 12" id="KW-0808">Transferase</keyword>
<dbReference type="Gene3D" id="1.10.357.140">
    <property type="entry name" value="UbiA prenyltransferase"/>
    <property type="match status" value="1"/>
</dbReference>
<dbReference type="FunFam" id="1.10.357.140:FF:000004">
    <property type="entry name" value="Protoheme IX farnesyltransferase, mitochondrial"/>
    <property type="match status" value="1"/>
</dbReference>
<dbReference type="PIRSF" id="PIRSF001773">
    <property type="entry name" value="COX10"/>
    <property type="match status" value="1"/>
</dbReference>
<gene>
    <name evidence="15" type="ORF">FGG08_006216</name>
</gene>
<dbReference type="EMBL" id="JAGHQL010000171">
    <property type="protein sequence ID" value="KAH0536951.1"/>
    <property type="molecule type" value="Genomic_DNA"/>
</dbReference>
<feature type="compositionally biased region" description="Acidic residues" evidence="13">
    <location>
        <begin position="505"/>
        <end position="520"/>
    </location>
</feature>
<name>A0A9P8HWJ0_9PEZI</name>
<keyword evidence="9 12" id="KW-0350">Heme biosynthesis</keyword>
<evidence type="ECO:0000313" key="16">
    <source>
        <dbReference type="Proteomes" id="UP000698800"/>
    </source>
</evidence>
<keyword evidence="8 12" id="KW-0496">Mitochondrion</keyword>
<dbReference type="Pfam" id="PF01040">
    <property type="entry name" value="UbiA"/>
    <property type="match status" value="1"/>
</dbReference>
<feature type="transmembrane region" description="Helical" evidence="14">
    <location>
        <begin position="301"/>
        <end position="319"/>
    </location>
</feature>
<feature type="transmembrane region" description="Helical" evidence="14">
    <location>
        <begin position="273"/>
        <end position="295"/>
    </location>
</feature>
<evidence type="ECO:0000256" key="5">
    <source>
        <dbReference type="ARBA" id="ARBA00022692"/>
    </source>
</evidence>
<feature type="transmembrane region" description="Helical" evidence="14">
    <location>
        <begin position="469"/>
        <end position="487"/>
    </location>
</feature>
<dbReference type="Proteomes" id="UP000698800">
    <property type="component" value="Unassembled WGS sequence"/>
</dbReference>
<evidence type="ECO:0000256" key="6">
    <source>
        <dbReference type="ARBA" id="ARBA00022946"/>
    </source>
</evidence>
<accession>A0A9P8HWJ0</accession>
<keyword evidence="10 12" id="KW-0472">Membrane</keyword>